<dbReference type="Proteomes" id="UP001501578">
    <property type="component" value="Unassembled WGS sequence"/>
</dbReference>
<proteinExistence type="predicted"/>
<evidence type="ECO:0000313" key="1">
    <source>
        <dbReference type="EMBL" id="GAA0922815.1"/>
    </source>
</evidence>
<evidence type="ECO:0000313" key="2">
    <source>
        <dbReference type="Proteomes" id="UP001501578"/>
    </source>
</evidence>
<reference evidence="2" key="1">
    <citation type="journal article" date="2019" name="Int. J. Syst. Evol. Microbiol.">
        <title>The Global Catalogue of Microorganisms (GCM) 10K type strain sequencing project: providing services to taxonomists for standard genome sequencing and annotation.</title>
        <authorList>
            <consortium name="The Broad Institute Genomics Platform"/>
            <consortium name="The Broad Institute Genome Sequencing Center for Infectious Disease"/>
            <person name="Wu L."/>
            <person name="Ma J."/>
        </authorList>
    </citation>
    <scope>NUCLEOTIDE SEQUENCE [LARGE SCALE GENOMIC DNA]</scope>
    <source>
        <strain evidence="2">JCM 11136</strain>
    </source>
</reference>
<gene>
    <name evidence="1" type="ORF">GCM10009560_22360</name>
</gene>
<protein>
    <submittedName>
        <fullName evidence="1">Uncharacterized protein</fullName>
    </submittedName>
</protein>
<keyword evidence="2" id="KW-1185">Reference proteome</keyword>
<dbReference type="EMBL" id="BAAAHQ010000009">
    <property type="protein sequence ID" value="GAA0922815.1"/>
    <property type="molecule type" value="Genomic_DNA"/>
</dbReference>
<sequence length="45" mass="4940">MAKPRQIPAESSLAWEVGLETERTTLDGSPDSGVNFAGSWDYLEK</sequence>
<organism evidence="1 2">
    <name type="scientific">Nonomuraea longicatena</name>
    <dbReference type="NCBI Taxonomy" id="83682"/>
    <lineage>
        <taxon>Bacteria</taxon>
        <taxon>Bacillati</taxon>
        <taxon>Actinomycetota</taxon>
        <taxon>Actinomycetes</taxon>
        <taxon>Streptosporangiales</taxon>
        <taxon>Streptosporangiaceae</taxon>
        <taxon>Nonomuraea</taxon>
    </lineage>
</organism>
<name>A0ABP3ZIX4_9ACTN</name>
<accession>A0ABP3ZIX4</accession>
<comment type="caution">
    <text evidence="1">The sequence shown here is derived from an EMBL/GenBank/DDBJ whole genome shotgun (WGS) entry which is preliminary data.</text>
</comment>